<keyword evidence="2 4" id="KW-0863">Zinc-finger</keyword>
<dbReference type="EMBL" id="GL832979">
    <property type="protein sequence ID" value="EGD77814.1"/>
    <property type="molecule type" value="Genomic_DNA"/>
</dbReference>
<dbReference type="PROSITE" id="PS51266">
    <property type="entry name" value="ZF_CHY"/>
    <property type="match status" value="1"/>
</dbReference>
<evidence type="ECO:0000313" key="8">
    <source>
        <dbReference type="Proteomes" id="UP000007799"/>
    </source>
</evidence>
<evidence type="ECO:0000256" key="2">
    <source>
        <dbReference type="ARBA" id="ARBA00022771"/>
    </source>
</evidence>
<evidence type="ECO:0000256" key="4">
    <source>
        <dbReference type="PROSITE-ProRule" id="PRU00601"/>
    </source>
</evidence>
<dbReference type="OMA" id="HQEQESH"/>
<dbReference type="GO" id="GO:0045041">
    <property type="term" value="P:protein import into mitochondrial intermembrane space"/>
    <property type="evidence" value="ECO:0007669"/>
    <property type="project" value="TreeGrafter"/>
</dbReference>
<dbReference type="AlphaFoldDB" id="F2UL15"/>
<keyword evidence="1" id="KW-0479">Metal-binding</keyword>
<organism evidence="8">
    <name type="scientific">Salpingoeca rosetta (strain ATCC 50818 / BSB-021)</name>
    <dbReference type="NCBI Taxonomy" id="946362"/>
    <lineage>
        <taxon>Eukaryota</taxon>
        <taxon>Choanoflagellata</taxon>
        <taxon>Craspedida</taxon>
        <taxon>Salpingoecidae</taxon>
        <taxon>Salpingoeca</taxon>
    </lineage>
</organism>
<protein>
    <submittedName>
        <fullName evidence="7">CHY zinc finger domain-containing protein</fullName>
    </submittedName>
</protein>
<dbReference type="Pfam" id="PF05495">
    <property type="entry name" value="zf-CHY"/>
    <property type="match status" value="1"/>
</dbReference>
<dbReference type="Proteomes" id="UP000007799">
    <property type="component" value="Unassembled WGS sequence"/>
</dbReference>
<evidence type="ECO:0000313" key="7">
    <source>
        <dbReference type="EMBL" id="EGD77814.1"/>
    </source>
</evidence>
<dbReference type="InterPro" id="IPR037274">
    <property type="entry name" value="Znf_CHY_sf"/>
</dbReference>
<dbReference type="InParanoid" id="F2UL15"/>
<reference evidence="7" key="1">
    <citation type="submission" date="2009-08" db="EMBL/GenBank/DDBJ databases">
        <title>Annotation of Salpingoeca rosetta.</title>
        <authorList>
            <consortium name="The Broad Institute Genome Sequencing Platform"/>
            <person name="Russ C."/>
            <person name="Cuomo C."/>
            <person name="Burger G."/>
            <person name="Gray M.W."/>
            <person name="Holland P.W.H."/>
            <person name="King N."/>
            <person name="Lang F.B.F."/>
            <person name="Roger A.J."/>
            <person name="Ruiz-Trillo I."/>
            <person name="Young S.K."/>
            <person name="Zeng Q."/>
            <person name="Gargeya S."/>
            <person name="Alvarado L."/>
            <person name="Berlin A."/>
            <person name="Chapman S.B."/>
            <person name="Chen Z."/>
            <person name="Freedman E."/>
            <person name="Gellesch M."/>
            <person name="Goldberg J."/>
            <person name="Griggs A."/>
            <person name="Gujja S."/>
            <person name="Heilman E."/>
            <person name="Heiman D."/>
            <person name="Howarth C."/>
            <person name="Mehta T."/>
            <person name="Neiman D."/>
            <person name="Pearson M."/>
            <person name="Roberts A."/>
            <person name="Saif S."/>
            <person name="Shea T."/>
            <person name="Shenoy N."/>
            <person name="Sisk P."/>
            <person name="Stolte C."/>
            <person name="Sykes S."/>
            <person name="White J."/>
            <person name="Yandava C."/>
            <person name="Haas B."/>
            <person name="Nusbaum C."/>
            <person name="Birren B."/>
        </authorList>
    </citation>
    <scope>NUCLEOTIDE SEQUENCE [LARGE SCALE GENOMIC DNA]</scope>
    <source>
        <strain evidence="7">ATCC 50818</strain>
    </source>
</reference>
<evidence type="ECO:0000256" key="5">
    <source>
        <dbReference type="SAM" id="MobiDB-lite"/>
    </source>
</evidence>
<keyword evidence="3" id="KW-0862">Zinc</keyword>
<keyword evidence="8" id="KW-1185">Reference proteome</keyword>
<dbReference type="STRING" id="946362.F2UL15"/>
<dbReference type="PANTHER" id="PTHR28082:SF2">
    <property type="entry name" value="CHY-TYPE DOMAIN-CONTAINING PROTEIN"/>
    <property type="match status" value="1"/>
</dbReference>
<dbReference type="eggNOG" id="KOG1940">
    <property type="taxonomic scope" value="Eukaryota"/>
</dbReference>
<gene>
    <name evidence="7" type="ORF">PTSG_12808</name>
</gene>
<feature type="region of interest" description="Disordered" evidence="5">
    <location>
        <begin position="90"/>
        <end position="109"/>
    </location>
</feature>
<dbReference type="PANTHER" id="PTHR28082">
    <property type="entry name" value="ZINC FINGER PROTEIN"/>
    <property type="match status" value="1"/>
</dbReference>
<proteinExistence type="predicted"/>
<evidence type="ECO:0000256" key="1">
    <source>
        <dbReference type="ARBA" id="ARBA00022723"/>
    </source>
</evidence>
<dbReference type="RefSeq" id="XP_004990290.1">
    <property type="nucleotide sequence ID" value="XM_004990233.1"/>
</dbReference>
<dbReference type="OrthoDB" id="411372at2759"/>
<dbReference type="InterPro" id="IPR008913">
    <property type="entry name" value="Znf_CHY"/>
</dbReference>
<dbReference type="KEGG" id="sre:PTSG_12808"/>
<evidence type="ECO:0000256" key="3">
    <source>
        <dbReference type="ARBA" id="ARBA00022833"/>
    </source>
</evidence>
<name>F2UL15_SALR5</name>
<evidence type="ECO:0000259" key="6">
    <source>
        <dbReference type="PROSITE" id="PS51266"/>
    </source>
</evidence>
<accession>F2UL15</accession>
<dbReference type="InterPro" id="IPR052604">
    <property type="entry name" value="Mito_Tim_assembly_helper"/>
</dbReference>
<dbReference type="GeneID" id="16070843"/>
<dbReference type="GO" id="GO:0005758">
    <property type="term" value="C:mitochondrial intermembrane space"/>
    <property type="evidence" value="ECO:0007669"/>
    <property type="project" value="TreeGrafter"/>
</dbReference>
<feature type="domain" description="CHY-type" evidence="6">
    <location>
        <begin position="1"/>
        <end position="71"/>
    </location>
</feature>
<dbReference type="SUPFAM" id="SSF161219">
    <property type="entry name" value="CHY zinc finger-like"/>
    <property type="match status" value="1"/>
</dbReference>
<sequence length="123" mass="14487">MCKHILNAQVAIRAPCCKKWYDCPECHEEKADHPLKKSYEMVFACKKCKKVFRKDTREYEEADEYCPHCDNHYVIPAKTPELRIEVEGEQGDHRMIRDERDPDRARRADNSIFGNGQIGFLNK</sequence>
<dbReference type="GO" id="GO:0008270">
    <property type="term" value="F:zinc ion binding"/>
    <property type="evidence" value="ECO:0007669"/>
    <property type="project" value="UniProtKB-KW"/>
</dbReference>